<keyword evidence="1 3" id="KW-0853">WD repeat</keyword>
<dbReference type="InterPro" id="IPR027417">
    <property type="entry name" value="P-loop_NTPase"/>
</dbReference>
<evidence type="ECO:0000256" key="2">
    <source>
        <dbReference type="ARBA" id="ARBA00022737"/>
    </source>
</evidence>
<dbReference type="PRINTS" id="PR00320">
    <property type="entry name" value="GPROTEINBRPT"/>
</dbReference>
<dbReference type="EMBL" id="JAPQKN010000004">
    <property type="protein sequence ID" value="KAJ5159574.1"/>
    <property type="molecule type" value="Genomic_DNA"/>
</dbReference>
<dbReference type="PROSITE" id="PS50837">
    <property type="entry name" value="NACHT"/>
    <property type="match status" value="1"/>
</dbReference>
<dbReference type="PANTHER" id="PTHR19879">
    <property type="entry name" value="TRANSCRIPTION INITIATION FACTOR TFIID"/>
    <property type="match status" value="1"/>
</dbReference>
<dbReference type="InterPro" id="IPR056884">
    <property type="entry name" value="NPHP3-like_N"/>
</dbReference>
<comment type="caution">
    <text evidence="5">The sequence shown here is derived from an EMBL/GenBank/DDBJ whole genome shotgun (WGS) entry which is preliminary data.</text>
</comment>
<dbReference type="CDD" id="cd00200">
    <property type="entry name" value="WD40"/>
    <property type="match status" value="1"/>
</dbReference>
<organism evidence="5 6">
    <name type="scientific">Penicillium canariense</name>
    <dbReference type="NCBI Taxonomy" id="189055"/>
    <lineage>
        <taxon>Eukaryota</taxon>
        <taxon>Fungi</taxon>
        <taxon>Dikarya</taxon>
        <taxon>Ascomycota</taxon>
        <taxon>Pezizomycotina</taxon>
        <taxon>Eurotiomycetes</taxon>
        <taxon>Eurotiomycetidae</taxon>
        <taxon>Eurotiales</taxon>
        <taxon>Aspergillaceae</taxon>
        <taxon>Penicillium</taxon>
    </lineage>
</organism>
<feature type="repeat" description="WD" evidence="3">
    <location>
        <begin position="1047"/>
        <end position="1088"/>
    </location>
</feature>
<feature type="repeat" description="WD" evidence="3">
    <location>
        <begin position="838"/>
        <end position="870"/>
    </location>
</feature>
<dbReference type="InterPro" id="IPR011047">
    <property type="entry name" value="Quinoprotein_ADH-like_sf"/>
</dbReference>
<dbReference type="Gene3D" id="2.130.10.10">
    <property type="entry name" value="YVTN repeat-like/Quinoprotein amine dehydrogenase"/>
    <property type="match status" value="5"/>
</dbReference>
<feature type="repeat" description="WD" evidence="3">
    <location>
        <begin position="754"/>
        <end position="795"/>
    </location>
</feature>
<feature type="repeat" description="WD" evidence="3">
    <location>
        <begin position="970"/>
        <end position="1004"/>
    </location>
</feature>
<dbReference type="PROSITE" id="PS00678">
    <property type="entry name" value="WD_REPEATS_1"/>
    <property type="match status" value="5"/>
</dbReference>
<dbReference type="Gene3D" id="3.40.50.300">
    <property type="entry name" value="P-loop containing nucleotide triphosphate hydrolases"/>
    <property type="match status" value="1"/>
</dbReference>
<proteinExistence type="predicted"/>
<name>A0A9W9LJA5_9EURO</name>
<protein>
    <submittedName>
        <fullName evidence="5">WD domain protein</fullName>
    </submittedName>
</protein>
<keyword evidence="2" id="KW-0677">Repeat</keyword>
<keyword evidence="6" id="KW-1185">Reference proteome</keyword>
<dbReference type="InterPro" id="IPR007111">
    <property type="entry name" value="NACHT_NTPase"/>
</dbReference>
<feature type="domain" description="NACHT" evidence="4">
    <location>
        <begin position="78"/>
        <end position="227"/>
    </location>
</feature>
<sequence length="1184" mass="131304">MGATLSFGESNYGSQVAINHGQIINQVYQPNLDDKLRVVHGAAFDSYVDQHEDECFPGTRTDILRQIKDWASSPQGRCIFWLNGMAGTGKSTISRTIAQAFRMEGQLGASFFFQRGEGDRGNATRFFTTVANQLMAHIPELRPLIQKVLQNDPNISTKSLSEQFKQLILQPLGEIAQTVPQVQRVVVVVDALDECAPEQDVRMLLHLLPQIKKSPVIQIRIFVTSRPELPIRLGFRKISQVEYQDIILHNIPRPVIEHDMSIFIHHKLMTIREEHDLPSLWPDQKSIRALIQMAVPLFIFATTICRFIADHNWDPEERLNKVLEYQNLSLSSKLDGTYLPILDQLLIDVDGMTEKQELISDFQRIIGAIILLFEPLSLEALAKMLDIPESKICVRLKSLHSVLHIPENKTSPVRMLHLSFRDFLVDSNACDKTPFYVDENQTHQQLTTRCLAVCRSMRKNMCALSSDGIRRVDICPKAINHYLSPELQYACRYWAYHLIEIKDVDSMIDEALIFLQKHFLHWVEGMSLLGLISEVLGSLDHLQSAIPDHKHSGMSAFLQDAKRFIRKNRQIADEAPLQLYCAGLIFAPQKSIIRKEFESELPNWIYQVPEINKNWSAELQALESQSNSVHWVANSVHSVVSSVHSVALSPDGRILASSSGDQTVRLWDTATGGLQQTLEGHRVYLSHDEIVRLWDTATGALQQTLEGHSNTVDLVANSLHSVTFSPDGRILASGANDKTVRLWNTVTGGLQQTLEGHSGSVYSVAFSPDGRLLASGSRDLTVRLWNTATGGLQQTLEGHFELVSSVTFSPNGRLLASGSWDHIVQLWDTAIGGLQYTLKGHSGPVSSVAFSPDGRLLASGSYDSTVRLWDSTISGLQQTLEGHSDPVQSVAFSPNGQLLASGSWDYIVRLWDPATGDLQQTLEGHSDTVHLVAFSPDGGLLASSSWDHTIRLWNIATGGLQQTLKGHSTIISIAFSPDGRLLASSSGDKILRLWDTATGALQQTLKGHSSIVFSVAFSPDGRLLASGSSDETVRLWDTAIGGLQQTLEGHSSIVFSVAFSPDCRLLASGSSDKTVRLWDIPTGNLQATLDTEGTVTKLKFSRDGSNLITNLGTFGFQSRHIKHAANAFFKTPAISIEQGQWINMNGKNILWLHPEFRPSCSAIHGDSIALGHDSGRISFLRFRL</sequence>
<feature type="repeat" description="WD" evidence="3">
    <location>
        <begin position="1005"/>
        <end position="1037"/>
    </location>
</feature>
<dbReference type="AlphaFoldDB" id="A0A9W9LJA5"/>
<dbReference type="SUPFAM" id="SSF52540">
    <property type="entry name" value="P-loop containing nucleoside triphosphate hydrolases"/>
    <property type="match status" value="1"/>
</dbReference>
<feature type="repeat" description="WD" evidence="3">
    <location>
        <begin position="712"/>
        <end position="753"/>
    </location>
</feature>
<dbReference type="RefSeq" id="XP_056541132.1">
    <property type="nucleotide sequence ID" value="XM_056688703.1"/>
</dbReference>
<accession>A0A9W9LJA5</accession>
<reference evidence="5" key="1">
    <citation type="submission" date="2022-11" db="EMBL/GenBank/DDBJ databases">
        <authorList>
            <person name="Petersen C."/>
        </authorList>
    </citation>
    <scope>NUCLEOTIDE SEQUENCE</scope>
    <source>
        <strain evidence="5">IBT 26290</strain>
    </source>
</reference>
<dbReference type="InterPro" id="IPR019775">
    <property type="entry name" value="WD40_repeat_CS"/>
</dbReference>
<feature type="repeat" description="WD" evidence="3">
    <location>
        <begin position="796"/>
        <end position="828"/>
    </location>
</feature>
<gene>
    <name evidence="5" type="ORF">N7482_006578</name>
</gene>
<dbReference type="SUPFAM" id="SSF50998">
    <property type="entry name" value="Quinoprotein alcohol dehydrogenase-like"/>
    <property type="match status" value="1"/>
</dbReference>
<dbReference type="Pfam" id="PF24883">
    <property type="entry name" value="NPHP3_N"/>
    <property type="match status" value="1"/>
</dbReference>
<dbReference type="PROSITE" id="PS50082">
    <property type="entry name" value="WD_REPEATS_2"/>
    <property type="match status" value="10"/>
</dbReference>
<dbReference type="SUPFAM" id="SSF69304">
    <property type="entry name" value="Tricorn protease N-terminal domain"/>
    <property type="match status" value="1"/>
</dbReference>
<dbReference type="PANTHER" id="PTHR19879:SF9">
    <property type="entry name" value="TRANSCRIPTION INITIATION FACTOR TFIID SUBUNIT 5"/>
    <property type="match status" value="1"/>
</dbReference>
<evidence type="ECO:0000259" key="4">
    <source>
        <dbReference type="PROSITE" id="PS50837"/>
    </source>
</evidence>
<dbReference type="Pfam" id="PF00400">
    <property type="entry name" value="WD40"/>
    <property type="match status" value="10"/>
</dbReference>
<evidence type="ECO:0000256" key="3">
    <source>
        <dbReference type="PROSITE-ProRule" id="PRU00221"/>
    </source>
</evidence>
<feature type="repeat" description="WD" evidence="3">
    <location>
        <begin position="636"/>
        <end position="677"/>
    </location>
</feature>
<dbReference type="InterPro" id="IPR001680">
    <property type="entry name" value="WD40_rpt"/>
</dbReference>
<reference evidence="5" key="2">
    <citation type="journal article" date="2023" name="IMA Fungus">
        <title>Comparative genomic study of the Penicillium genus elucidates a diverse pangenome and 15 lateral gene transfer events.</title>
        <authorList>
            <person name="Petersen C."/>
            <person name="Sorensen T."/>
            <person name="Nielsen M.R."/>
            <person name="Sondergaard T.E."/>
            <person name="Sorensen J.L."/>
            <person name="Fitzpatrick D.A."/>
            <person name="Frisvad J.C."/>
            <person name="Nielsen K.L."/>
        </authorList>
    </citation>
    <scope>NUCLEOTIDE SEQUENCE</scope>
    <source>
        <strain evidence="5">IBT 26290</strain>
    </source>
</reference>
<evidence type="ECO:0000256" key="1">
    <source>
        <dbReference type="ARBA" id="ARBA00022574"/>
    </source>
</evidence>
<dbReference type="SMART" id="SM00320">
    <property type="entry name" value="WD40"/>
    <property type="match status" value="10"/>
</dbReference>
<evidence type="ECO:0000313" key="5">
    <source>
        <dbReference type="EMBL" id="KAJ5159574.1"/>
    </source>
</evidence>
<feature type="repeat" description="WD" evidence="3">
    <location>
        <begin position="880"/>
        <end position="921"/>
    </location>
</feature>
<dbReference type="GeneID" id="81427879"/>
<dbReference type="Proteomes" id="UP001149163">
    <property type="component" value="Unassembled WGS sequence"/>
</dbReference>
<dbReference type="PROSITE" id="PS50294">
    <property type="entry name" value="WD_REPEATS_REGION"/>
    <property type="match status" value="10"/>
</dbReference>
<evidence type="ECO:0000313" key="6">
    <source>
        <dbReference type="Proteomes" id="UP001149163"/>
    </source>
</evidence>
<dbReference type="OrthoDB" id="674604at2759"/>
<dbReference type="InterPro" id="IPR015943">
    <property type="entry name" value="WD40/YVTN_repeat-like_dom_sf"/>
</dbReference>
<dbReference type="InterPro" id="IPR020472">
    <property type="entry name" value="WD40_PAC1"/>
</dbReference>
<feature type="repeat" description="WD" evidence="3">
    <location>
        <begin position="922"/>
        <end position="963"/>
    </location>
</feature>